<evidence type="ECO:0000256" key="15">
    <source>
        <dbReference type="ARBA" id="ARBA00039316"/>
    </source>
</evidence>
<keyword evidence="9" id="KW-0862">Zinc</keyword>
<dbReference type="Gene3D" id="1.10.8.280">
    <property type="entry name" value="ABC transporter ATPase domain-like"/>
    <property type="match status" value="2"/>
</dbReference>
<evidence type="ECO:0000256" key="14">
    <source>
        <dbReference type="ARBA" id="ARBA00038000"/>
    </source>
</evidence>
<keyword evidence="4" id="KW-0677">Repeat</keyword>
<dbReference type="EMBL" id="SNWM01000002">
    <property type="protein sequence ID" value="TDO23328.1"/>
    <property type="molecule type" value="Genomic_DNA"/>
</dbReference>
<dbReference type="Gene3D" id="3.30.1490.20">
    <property type="entry name" value="ATP-grasp fold, A domain"/>
    <property type="match status" value="1"/>
</dbReference>
<keyword evidence="5" id="KW-0547">Nucleotide-binding</keyword>
<dbReference type="GO" id="GO:0005524">
    <property type="term" value="F:ATP binding"/>
    <property type="evidence" value="ECO:0007669"/>
    <property type="project" value="UniProtKB-KW"/>
</dbReference>
<feature type="domain" description="ABC transporter" evidence="17">
    <location>
        <begin position="251"/>
        <end position="585"/>
    </location>
</feature>
<evidence type="ECO:0000256" key="4">
    <source>
        <dbReference type="ARBA" id="ARBA00022737"/>
    </source>
</evidence>
<evidence type="ECO:0000256" key="13">
    <source>
        <dbReference type="ARBA" id="ARBA00023204"/>
    </source>
</evidence>
<dbReference type="InterPro" id="IPR004602">
    <property type="entry name" value="UvrA"/>
</dbReference>
<gene>
    <name evidence="18" type="ORF">CLV32_2317</name>
</gene>
<organism evidence="18 19">
    <name type="scientific">Pedobacter duraquae</name>
    <dbReference type="NCBI Taxonomy" id="425511"/>
    <lineage>
        <taxon>Bacteria</taxon>
        <taxon>Pseudomonadati</taxon>
        <taxon>Bacteroidota</taxon>
        <taxon>Sphingobacteriia</taxon>
        <taxon>Sphingobacteriales</taxon>
        <taxon>Sphingobacteriaceae</taxon>
        <taxon>Pedobacter</taxon>
    </lineage>
</organism>
<keyword evidence="12" id="KW-0238">DNA-binding</keyword>
<dbReference type="GO" id="GO:0009380">
    <property type="term" value="C:excinuclease repair complex"/>
    <property type="evidence" value="ECO:0007669"/>
    <property type="project" value="InterPro"/>
</dbReference>
<dbReference type="Gene3D" id="1.20.1580.10">
    <property type="entry name" value="ABC transporter ATPase like domain"/>
    <property type="match status" value="4"/>
</dbReference>
<evidence type="ECO:0000256" key="8">
    <source>
        <dbReference type="ARBA" id="ARBA00022771"/>
    </source>
</evidence>
<proteinExistence type="inferred from homology"/>
<dbReference type="SUPFAM" id="SSF52540">
    <property type="entry name" value="P-loop containing nucleoside triphosphate hydrolases"/>
    <property type="match status" value="3"/>
</dbReference>
<name>A0A4V6PSF2_9SPHI</name>
<keyword evidence="13" id="KW-0234">DNA repair</keyword>
<dbReference type="GO" id="GO:0006289">
    <property type="term" value="P:nucleotide-excision repair"/>
    <property type="evidence" value="ECO:0007669"/>
    <property type="project" value="InterPro"/>
</dbReference>
<evidence type="ECO:0000256" key="9">
    <source>
        <dbReference type="ARBA" id="ARBA00022833"/>
    </source>
</evidence>
<evidence type="ECO:0000313" key="18">
    <source>
        <dbReference type="EMBL" id="TDO23328.1"/>
    </source>
</evidence>
<keyword evidence="3" id="KW-0479">Metal-binding</keyword>
<evidence type="ECO:0000256" key="6">
    <source>
        <dbReference type="ARBA" id="ARBA00022763"/>
    </source>
</evidence>
<dbReference type="OrthoDB" id="9809851at2"/>
<keyword evidence="10" id="KW-0067">ATP-binding</keyword>
<reference evidence="18 19" key="1">
    <citation type="submission" date="2019-03" db="EMBL/GenBank/DDBJ databases">
        <title>Genomic Encyclopedia of Archaeal and Bacterial Type Strains, Phase II (KMG-II): from individual species to whole genera.</title>
        <authorList>
            <person name="Goeker M."/>
        </authorList>
    </citation>
    <scope>NUCLEOTIDE SEQUENCE [LARGE SCALE GENOMIC DNA]</scope>
    <source>
        <strain evidence="18 19">DSM 19034</strain>
    </source>
</reference>
<evidence type="ECO:0000256" key="1">
    <source>
        <dbReference type="ARBA" id="ARBA00004496"/>
    </source>
</evidence>
<keyword evidence="8" id="KW-0863">Zinc-finger</keyword>
<evidence type="ECO:0000256" key="16">
    <source>
        <dbReference type="ARBA" id="ARBA00042156"/>
    </source>
</evidence>
<dbReference type="NCBIfam" id="NF001503">
    <property type="entry name" value="PRK00349.1"/>
    <property type="match status" value="1"/>
</dbReference>
<dbReference type="AlphaFoldDB" id="A0A4V6PSF2"/>
<dbReference type="GO" id="GO:0008270">
    <property type="term" value="F:zinc ion binding"/>
    <property type="evidence" value="ECO:0007669"/>
    <property type="project" value="UniProtKB-KW"/>
</dbReference>
<dbReference type="PANTHER" id="PTHR43152:SF3">
    <property type="entry name" value="UVRABC SYSTEM PROTEIN A"/>
    <property type="match status" value="1"/>
</dbReference>
<comment type="subcellular location">
    <subcellularLocation>
        <location evidence="1">Cytoplasm</location>
    </subcellularLocation>
</comment>
<evidence type="ECO:0000256" key="3">
    <source>
        <dbReference type="ARBA" id="ARBA00022723"/>
    </source>
</evidence>
<dbReference type="NCBIfam" id="TIGR00630">
    <property type="entry name" value="uvra"/>
    <property type="match status" value="1"/>
</dbReference>
<dbReference type="RefSeq" id="WP_133555424.1">
    <property type="nucleotide sequence ID" value="NZ_SNWM01000002.1"/>
</dbReference>
<protein>
    <recommendedName>
        <fullName evidence="15">UvrABC system protein A</fullName>
    </recommendedName>
    <alternativeName>
        <fullName evidence="16">Excinuclease ABC subunit A</fullName>
    </alternativeName>
</protein>
<dbReference type="InterPro" id="IPR017871">
    <property type="entry name" value="ABC_transporter-like_CS"/>
</dbReference>
<accession>A0A4V6PSF2</accession>
<keyword evidence="2" id="KW-0963">Cytoplasm</keyword>
<comment type="caution">
    <text evidence="18">The sequence shown here is derived from an EMBL/GenBank/DDBJ whole genome shotgun (WGS) entry which is preliminary data.</text>
</comment>
<dbReference type="PROSITE" id="PS50893">
    <property type="entry name" value="ABC_TRANSPORTER_2"/>
    <property type="match status" value="2"/>
</dbReference>
<evidence type="ECO:0000313" key="19">
    <source>
        <dbReference type="Proteomes" id="UP000295499"/>
    </source>
</evidence>
<dbReference type="InterPro" id="IPR013815">
    <property type="entry name" value="ATP_grasp_subdomain_1"/>
</dbReference>
<keyword evidence="6" id="KW-0227">DNA damage</keyword>
<evidence type="ECO:0000256" key="12">
    <source>
        <dbReference type="ARBA" id="ARBA00023125"/>
    </source>
</evidence>
<dbReference type="Gene3D" id="3.40.50.300">
    <property type="entry name" value="P-loop containing nucleotide triphosphate hydrolases"/>
    <property type="match status" value="3"/>
</dbReference>
<evidence type="ECO:0000256" key="5">
    <source>
        <dbReference type="ARBA" id="ARBA00022741"/>
    </source>
</evidence>
<dbReference type="PANTHER" id="PTHR43152">
    <property type="entry name" value="UVRABC SYSTEM PROTEIN A"/>
    <property type="match status" value="1"/>
</dbReference>
<dbReference type="InterPro" id="IPR027417">
    <property type="entry name" value="P-loop_NTPase"/>
</dbReference>
<keyword evidence="19" id="KW-1185">Reference proteome</keyword>
<dbReference type="InterPro" id="IPR003439">
    <property type="entry name" value="ABC_transporter-like_ATP-bd"/>
</dbReference>
<evidence type="ECO:0000256" key="11">
    <source>
        <dbReference type="ARBA" id="ARBA00022881"/>
    </source>
</evidence>
<sequence length="933" mass="104001">MSKETEKDPHQHIIIKGARVHNLKNIDVAIPKNKLVVITGMSGSGKSSLAFDTLYAEGQRRYVESLSSYARQFMGRMNKPDVDYIKGIAPAIAIEQKVITSNPRSTVGTSTEIYDYLKLLFSRIGKTYAPESGKQVKKDTVSTVVDFIVSLGEETTATIYCPLYPHNSRSLKEELAVLLQKGFLRVFIDDKLYKIETVLEDADFEDYELTDSGTVKILIDRVVVRTDEETINRIADSVQTAFFEGKGDCYVETGNEISHFCDRFELDGIRFEEPTPNFFSFNNPYGACKRCEGYGNVIGIDEDLVIPDKSKSLYDNAIAPWRGEKMREWLNKLIKNAEKFDFPIHRSYSDLTEKQQRLVWTGNKYFQGLDDFFKELEEQTYKIQYRVMLSRYRGKTVCPDCKGSRLRKDASYVKIDGRSIIDVVLMPLSGMLDFFDGLKLSENDQKISKRLLAEIRNRVLYLNNVGLGYLTLNRLSNTLSGGESQRINLATSLGSSLVGSIYVLDEPSIGLHPRDTNKLIEVLVSLRNVGNTVIVVEHEEEMMKAADHIIDIGPEAGTHGGNLVFSGTYNQIIKDKKSLTGKYLSGAEQIAIPKLRRPWKDHILIKGARENNLKNIDVKFPLGVFTVVSGVSGSGKTSLIKKILYPALQKAIGNYAGEQTGSYDGISGNVDLVSQVEMVDQNPIGRSSRSNPVTYVKAWDDVRALFAALPASKAAGLKPAAFSFNVEGGRCDVCQGEGEVKIEMQFMADIYLPCETCGGRRFKQQVLDVTYQDKNVADILDLTIEEAVAFFKNETKILNKLQPLVDVGLGYVHLGQSSNTLSGGEAQRIKLASFLIKGNQANKTMFIFDEPTTGLHFHDIKKLLIALNTLIEQGNTILVIEHNMDMIKSADWVIDIGPEGGDKGGNLVFEGTPEALLTAKSSYTARYLADHMK</sequence>
<dbReference type="GO" id="GO:0004518">
    <property type="term" value="F:nuclease activity"/>
    <property type="evidence" value="ECO:0007669"/>
    <property type="project" value="UniProtKB-KW"/>
</dbReference>
<dbReference type="GO" id="GO:0003677">
    <property type="term" value="F:DNA binding"/>
    <property type="evidence" value="ECO:0007669"/>
    <property type="project" value="UniProtKB-KW"/>
</dbReference>
<evidence type="ECO:0000256" key="10">
    <source>
        <dbReference type="ARBA" id="ARBA00022840"/>
    </source>
</evidence>
<dbReference type="GO" id="GO:0016887">
    <property type="term" value="F:ATP hydrolysis activity"/>
    <property type="evidence" value="ECO:0007669"/>
    <property type="project" value="InterPro"/>
</dbReference>
<evidence type="ECO:0000256" key="2">
    <source>
        <dbReference type="ARBA" id="ARBA00022490"/>
    </source>
</evidence>
<evidence type="ECO:0000256" key="7">
    <source>
        <dbReference type="ARBA" id="ARBA00022769"/>
    </source>
</evidence>
<comment type="similarity">
    <text evidence="14">Belongs to the ABC transporter superfamily. UvrA family.</text>
</comment>
<dbReference type="InterPro" id="IPR041552">
    <property type="entry name" value="UvrA_DNA-bd"/>
</dbReference>
<keyword evidence="7" id="KW-0228">DNA excision</keyword>
<evidence type="ECO:0000259" key="17">
    <source>
        <dbReference type="PROSITE" id="PS50893"/>
    </source>
</evidence>
<dbReference type="InterPro" id="IPR041102">
    <property type="entry name" value="UvrA_inter"/>
</dbReference>
<dbReference type="Pfam" id="PF17760">
    <property type="entry name" value="UvrA_inter"/>
    <property type="match status" value="1"/>
</dbReference>
<dbReference type="PROSITE" id="PS00211">
    <property type="entry name" value="ABC_TRANSPORTER_1"/>
    <property type="match status" value="2"/>
</dbReference>
<dbReference type="GO" id="GO:0005737">
    <property type="term" value="C:cytoplasm"/>
    <property type="evidence" value="ECO:0007669"/>
    <property type="project" value="UniProtKB-SubCell"/>
</dbReference>
<keyword evidence="11" id="KW-0267">Excision nuclease</keyword>
<dbReference type="Proteomes" id="UP000295499">
    <property type="component" value="Unassembled WGS sequence"/>
</dbReference>
<feature type="domain" description="ABC transporter" evidence="17">
    <location>
        <begin position="590"/>
        <end position="929"/>
    </location>
</feature>
<dbReference type="Pfam" id="PF17755">
    <property type="entry name" value="UvrA_DNA-bind"/>
    <property type="match status" value="1"/>
</dbReference>